<dbReference type="Pfam" id="PF09375">
    <property type="entry name" value="Peptidase_M75"/>
    <property type="match status" value="1"/>
</dbReference>
<keyword evidence="3 4" id="KW-0732">Signal</keyword>
<evidence type="ECO:0000259" key="5">
    <source>
        <dbReference type="Pfam" id="PF09375"/>
    </source>
</evidence>
<dbReference type="PANTHER" id="PTHR39192:SF1">
    <property type="entry name" value="IRON UPTAKE SYSTEM COMPONENT EFEO"/>
    <property type="match status" value="1"/>
</dbReference>
<evidence type="ECO:0000256" key="2">
    <source>
        <dbReference type="ARBA" id="ARBA00005989"/>
    </source>
</evidence>
<dbReference type="KEGG" id="brz:CFK38_07565"/>
<dbReference type="InterPro" id="IPR038352">
    <property type="entry name" value="Imelysin_sf"/>
</dbReference>
<dbReference type="InterPro" id="IPR053377">
    <property type="entry name" value="Iron_uptake_EfeM/EfeO"/>
</dbReference>
<feature type="chain" id="PRO_5012742054" evidence="4">
    <location>
        <begin position="24"/>
        <end position="442"/>
    </location>
</feature>
<dbReference type="EMBL" id="CP023563">
    <property type="protein sequence ID" value="ATG51398.1"/>
    <property type="molecule type" value="Genomic_DNA"/>
</dbReference>
<proteinExistence type="inferred from homology"/>
<dbReference type="InterPro" id="IPR028096">
    <property type="entry name" value="EfeO_Cupredoxin"/>
</dbReference>
<reference evidence="8" key="1">
    <citation type="submission" date="2017-09" db="EMBL/GenBank/DDBJ databases">
        <title>Brachybacterium sp. VM2412.</title>
        <authorList>
            <person name="Tak E.J."/>
            <person name="Bae J.-W."/>
        </authorList>
    </citation>
    <scope>NUCLEOTIDE SEQUENCE [LARGE SCALE GENOMIC DNA]</scope>
    <source>
        <strain evidence="8">VM2412</strain>
    </source>
</reference>
<evidence type="ECO:0000313" key="8">
    <source>
        <dbReference type="Proteomes" id="UP000218165"/>
    </source>
</evidence>
<dbReference type="Proteomes" id="UP000218165">
    <property type="component" value="Chromosome"/>
</dbReference>
<dbReference type="Pfam" id="PF13473">
    <property type="entry name" value="Cupredoxin_1"/>
    <property type="match status" value="1"/>
</dbReference>
<evidence type="ECO:0000313" key="7">
    <source>
        <dbReference type="EMBL" id="ATG51398.1"/>
    </source>
</evidence>
<organism evidence="7 8">
    <name type="scientific">Brachybacterium vulturis</name>
    <dbReference type="NCBI Taxonomy" id="2017484"/>
    <lineage>
        <taxon>Bacteria</taxon>
        <taxon>Bacillati</taxon>
        <taxon>Actinomycetota</taxon>
        <taxon>Actinomycetes</taxon>
        <taxon>Micrococcales</taxon>
        <taxon>Dermabacteraceae</taxon>
        <taxon>Brachybacterium</taxon>
    </lineage>
</organism>
<dbReference type="InterPro" id="IPR008972">
    <property type="entry name" value="Cupredoxin"/>
</dbReference>
<comment type="subcellular location">
    <subcellularLocation>
        <location evidence="1">Periplasm</location>
    </subcellularLocation>
</comment>
<dbReference type="Gene3D" id="1.20.1420.20">
    <property type="entry name" value="M75 peptidase, HXXE motif"/>
    <property type="match status" value="1"/>
</dbReference>
<comment type="similarity">
    <text evidence="2">Belongs to the EfeM/EfeO family.</text>
</comment>
<feature type="domain" description="EfeO-type cupredoxin-like" evidence="6">
    <location>
        <begin position="31"/>
        <end position="125"/>
    </location>
</feature>
<sequence length="442" mass="46949">MTRTTLMHTVTRPLAIAAVIALAAAGCTDNPTSGANGAGTQAGAGPVGVTITDEGCAVASTQTPSGAVTFSITNEGTVPNEFEILASDKLRIVTEKENIGPGTTVELTTGLEKGDYFTACKPNMVGALVGVTPFTVTQGEALAVDEDIQKLRDEAITDYTAYIEDQAGQLLAATEDFRDAYLAGDTERAQDLYVLARRHFERIEPTAEAFGIEEPGDLDAALDLRIQDLSAGAGTAVTDPELLARWTGWHRIEADLFSDDEAFRFPDAASRQRVADQLVEDTQTLYDLVTGAQDTASGPFEVTLEDVTLGAGALMEEVATGKIVGEEETFSHTDLDDFQANLDGARVAYGNVQKIVETEDPDLAREITDSFAAVQEELSTHQAGEWEDGTPRYVDYSTIAAVQEDAGPAPKDSEYTDAQRSLSLAVTALADELAQVPAVVLS</sequence>
<name>A0A291GMH4_9MICO</name>
<dbReference type="Gene3D" id="2.60.40.420">
    <property type="entry name" value="Cupredoxins - blue copper proteins"/>
    <property type="match status" value="1"/>
</dbReference>
<dbReference type="PROSITE" id="PS51257">
    <property type="entry name" value="PROKAR_LIPOPROTEIN"/>
    <property type="match status" value="1"/>
</dbReference>
<evidence type="ECO:0000256" key="4">
    <source>
        <dbReference type="SAM" id="SignalP"/>
    </source>
</evidence>
<feature type="signal peptide" evidence="4">
    <location>
        <begin position="1"/>
        <end position="23"/>
    </location>
</feature>
<dbReference type="OrthoDB" id="7348379at2"/>
<feature type="domain" description="Imelysin-like" evidence="5">
    <location>
        <begin position="155"/>
        <end position="395"/>
    </location>
</feature>
<dbReference type="NCBIfam" id="NF041757">
    <property type="entry name" value="EfeO"/>
    <property type="match status" value="1"/>
</dbReference>
<dbReference type="RefSeq" id="WP_096802525.1">
    <property type="nucleotide sequence ID" value="NZ_CP023563.1"/>
</dbReference>
<protein>
    <submittedName>
        <fullName evidence="7">PbrT family lead (Pb2+) uptake porter</fullName>
    </submittedName>
</protein>
<dbReference type="InterPro" id="IPR018976">
    <property type="entry name" value="Imelysin-like"/>
</dbReference>
<dbReference type="InterPro" id="IPR034981">
    <property type="entry name" value="Imelysin-like_EfeO/Algp7"/>
</dbReference>
<dbReference type="PANTHER" id="PTHR39192">
    <property type="entry name" value="IRON UPTAKE SYSTEM COMPONENT EFEO"/>
    <property type="match status" value="1"/>
</dbReference>
<gene>
    <name evidence="7" type="ORF">CFK38_07565</name>
</gene>
<dbReference type="InterPro" id="IPR050894">
    <property type="entry name" value="EfeM/EfeO_iron_uptake"/>
</dbReference>
<evidence type="ECO:0000256" key="3">
    <source>
        <dbReference type="ARBA" id="ARBA00022729"/>
    </source>
</evidence>
<dbReference type="GO" id="GO:0042597">
    <property type="term" value="C:periplasmic space"/>
    <property type="evidence" value="ECO:0007669"/>
    <property type="project" value="UniProtKB-SubCell"/>
</dbReference>
<dbReference type="AlphaFoldDB" id="A0A291GMH4"/>
<dbReference type="CDD" id="cd14656">
    <property type="entry name" value="Imelysin-like_EfeO"/>
    <property type="match status" value="1"/>
</dbReference>
<accession>A0A291GMH4</accession>
<keyword evidence="8" id="KW-1185">Reference proteome</keyword>
<evidence type="ECO:0000256" key="1">
    <source>
        <dbReference type="ARBA" id="ARBA00004418"/>
    </source>
</evidence>
<evidence type="ECO:0000259" key="6">
    <source>
        <dbReference type="Pfam" id="PF13473"/>
    </source>
</evidence>